<feature type="compositionally biased region" description="Basic and acidic residues" evidence="1">
    <location>
        <begin position="53"/>
        <end position="68"/>
    </location>
</feature>
<comment type="caution">
    <text evidence="2">The sequence shown here is derived from an EMBL/GenBank/DDBJ whole genome shotgun (WGS) entry which is preliminary data.</text>
</comment>
<protein>
    <submittedName>
        <fullName evidence="2">Uncharacterized protein</fullName>
    </submittedName>
</protein>
<dbReference type="EMBL" id="LIAE01006574">
    <property type="protein sequence ID" value="PAV87363.1"/>
    <property type="molecule type" value="Genomic_DNA"/>
</dbReference>
<name>A0A2A2LMA3_9BILA</name>
<proteinExistence type="predicted"/>
<dbReference type="AlphaFoldDB" id="A0A2A2LMA3"/>
<dbReference type="Proteomes" id="UP000218231">
    <property type="component" value="Unassembled WGS sequence"/>
</dbReference>
<sequence length="85" mass="9577">MDFIPSYVIDTSTPESLERDFYAWLNYDDYGMLPSAHSSNCEQSPQNSQQGSSKEESIGDVQTERDTGAADQGRTVYKRECALEE</sequence>
<feature type="region of interest" description="Disordered" evidence="1">
    <location>
        <begin position="35"/>
        <end position="85"/>
    </location>
</feature>
<evidence type="ECO:0000313" key="2">
    <source>
        <dbReference type="EMBL" id="PAV87363.1"/>
    </source>
</evidence>
<feature type="compositionally biased region" description="Polar residues" evidence="1">
    <location>
        <begin position="36"/>
        <end position="52"/>
    </location>
</feature>
<dbReference type="OrthoDB" id="5875469at2759"/>
<accession>A0A2A2LMA3</accession>
<gene>
    <name evidence="2" type="ORF">WR25_18267</name>
</gene>
<evidence type="ECO:0000256" key="1">
    <source>
        <dbReference type="SAM" id="MobiDB-lite"/>
    </source>
</evidence>
<reference evidence="2 3" key="1">
    <citation type="journal article" date="2017" name="Curr. Biol.">
        <title>Genome architecture and evolution of a unichromosomal asexual nematode.</title>
        <authorList>
            <person name="Fradin H."/>
            <person name="Zegar C."/>
            <person name="Gutwein M."/>
            <person name="Lucas J."/>
            <person name="Kovtun M."/>
            <person name="Corcoran D."/>
            <person name="Baugh L.R."/>
            <person name="Kiontke K."/>
            <person name="Gunsalus K."/>
            <person name="Fitch D.H."/>
            <person name="Piano F."/>
        </authorList>
    </citation>
    <scope>NUCLEOTIDE SEQUENCE [LARGE SCALE GENOMIC DNA]</scope>
    <source>
        <strain evidence="2">PF1309</strain>
    </source>
</reference>
<organism evidence="2 3">
    <name type="scientific">Diploscapter pachys</name>
    <dbReference type="NCBI Taxonomy" id="2018661"/>
    <lineage>
        <taxon>Eukaryota</taxon>
        <taxon>Metazoa</taxon>
        <taxon>Ecdysozoa</taxon>
        <taxon>Nematoda</taxon>
        <taxon>Chromadorea</taxon>
        <taxon>Rhabditida</taxon>
        <taxon>Rhabditina</taxon>
        <taxon>Rhabditomorpha</taxon>
        <taxon>Rhabditoidea</taxon>
        <taxon>Rhabditidae</taxon>
        <taxon>Diploscapter</taxon>
    </lineage>
</organism>
<evidence type="ECO:0000313" key="3">
    <source>
        <dbReference type="Proteomes" id="UP000218231"/>
    </source>
</evidence>
<keyword evidence="3" id="KW-1185">Reference proteome</keyword>